<organism evidence="6 7">
    <name type="scientific">Ameyamaea chiangmaiensis</name>
    <dbReference type="NCBI Taxonomy" id="442969"/>
    <lineage>
        <taxon>Bacteria</taxon>
        <taxon>Pseudomonadati</taxon>
        <taxon>Pseudomonadota</taxon>
        <taxon>Alphaproteobacteria</taxon>
        <taxon>Acetobacterales</taxon>
        <taxon>Acetobacteraceae</taxon>
        <taxon>Ameyamaea</taxon>
    </lineage>
</organism>
<dbReference type="Gene3D" id="1.10.10.10">
    <property type="entry name" value="Winged helix-like DNA-binding domain superfamily/Winged helix DNA-binding domain"/>
    <property type="match status" value="1"/>
</dbReference>
<dbReference type="InterPro" id="IPR000847">
    <property type="entry name" value="LysR_HTH_N"/>
</dbReference>
<sequence length="310" mass="34037">MDYLAAMRVYVRVVERGSMSAAARDLGIGQPAVSERIERLEADFGTRLLRRNTRAISVTDVGAVFYERCKIAIEAADDALASVQEDMPLRGTLRIAAPYGLGEVVLPSILLELRNRHRELKVDLVLNDRIVDPTTEGVDISLRLGDPGEGNFVARKLGHVSRVLVASPGYLERYGAPMTPTELIRHPFARASGLFNNGRLPLQTADGRLTSAPVDIVMTMSNWRPLHAILLGGGAIGVLQQPVCSDDLAAGRLRRILPDFGVPGFDLHLLYSATRPIPSRIRTLATLFERELPSLIESSRLAPHTHSERK</sequence>
<evidence type="ECO:0000256" key="1">
    <source>
        <dbReference type="ARBA" id="ARBA00009437"/>
    </source>
</evidence>
<dbReference type="Pfam" id="PF03466">
    <property type="entry name" value="LysR_substrate"/>
    <property type="match status" value="1"/>
</dbReference>
<dbReference type="PRINTS" id="PR00039">
    <property type="entry name" value="HTHLYSR"/>
</dbReference>
<comment type="similarity">
    <text evidence="1">Belongs to the LysR transcriptional regulatory family.</text>
</comment>
<dbReference type="GO" id="GO:0003700">
    <property type="term" value="F:DNA-binding transcription factor activity"/>
    <property type="evidence" value="ECO:0007669"/>
    <property type="project" value="InterPro"/>
</dbReference>
<name>A0A850P4J2_9PROT</name>
<protein>
    <submittedName>
        <fullName evidence="6">LysR family transcriptional regulator</fullName>
    </submittedName>
</protein>
<dbReference type="InterPro" id="IPR036390">
    <property type="entry name" value="WH_DNA-bd_sf"/>
</dbReference>
<dbReference type="EMBL" id="JABXXR010000011">
    <property type="protein sequence ID" value="NVN39557.1"/>
    <property type="molecule type" value="Genomic_DNA"/>
</dbReference>
<dbReference type="CDD" id="cd08422">
    <property type="entry name" value="PBP2_CrgA_like"/>
    <property type="match status" value="1"/>
</dbReference>
<dbReference type="GO" id="GO:0003677">
    <property type="term" value="F:DNA binding"/>
    <property type="evidence" value="ECO:0007669"/>
    <property type="project" value="UniProtKB-KW"/>
</dbReference>
<accession>A0A850P4J2</accession>
<dbReference type="RefSeq" id="WP_176612556.1">
    <property type="nucleotide sequence ID" value="NZ_JABXXR010000011.1"/>
</dbReference>
<reference evidence="6 7" key="1">
    <citation type="submission" date="2020-06" db="EMBL/GenBank/DDBJ databases">
        <title>Description of novel acetic acid bacteria.</title>
        <authorList>
            <person name="Sombolestani A."/>
        </authorList>
    </citation>
    <scope>NUCLEOTIDE SEQUENCE [LARGE SCALE GENOMIC DNA]</scope>
    <source>
        <strain evidence="6 7">LMG 27010</strain>
    </source>
</reference>
<dbReference type="Proteomes" id="UP000585665">
    <property type="component" value="Unassembled WGS sequence"/>
</dbReference>
<gene>
    <name evidence="6" type="ORF">HUK82_03120</name>
</gene>
<dbReference type="AlphaFoldDB" id="A0A850P4J2"/>
<feature type="domain" description="HTH lysR-type" evidence="5">
    <location>
        <begin position="1"/>
        <end position="59"/>
    </location>
</feature>
<keyword evidence="2" id="KW-0805">Transcription regulation</keyword>
<dbReference type="FunFam" id="1.10.10.10:FF:000001">
    <property type="entry name" value="LysR family transcriptional regulator"/>
    <property type="match status" value="1"/>
</dbReference>
<dbReference type="InterPro" id="IPR036388">
    <property type="entry name" value="WH-like_DNA-bd_sf"/>
</dbReference>
<keyword evidence="3" id="KW-0238">DNA-binding</keyword>
<dbReference type="SUPFAM" id="SSF46785">
    <property type="entry name" value="Winged helix' DNA-binding domain"/>
    <property type="match status" value="1"/>
</dbReference>
<dbReference type="InterPro" id="IPR005119">
    <property type="entry name" value="LysR_subst-bd"/>
</dbReference>
<dbReference type="Gene3D" id="3.40.190.290">
    <property type="match status" value="1"/>
</dbReference>
<dbReference type="PANTHER" id="PTHR30537">
    <property type="entry name" value="HTH-TYPE TRANSCRIPTIONAL REGULATOR"/>
    <property type="match status" value="1"/>
</dbReference>
<dbReference type="PANTHER" id="PTHR30537:SF5">
    <property type="entry name" value="HTH-TYPE TRANSCRIPTIONAL ACTIVATOR TTDR-RELATED"/>
    <property type="match status" value="1"/>
</dbReference>
<dbReference type="Pfam" id="PF00126">
    <property type="entry name" value="HTH_1"/>
    <property type="match status" value="1"/>
</dbReference>
<dbReference type="SUPFAM" id="SSF53850">
    <property type="entry name" value="Periplasmic binding protein-like II"/>
    <property type="match status" value="1"/>
</dbReference>
<evidence type="ECO:0000256" key="4">
    <source>
        <dbReference type="ARBA" id="ARBA00023163"/>
    </source>
</evidence>
<keyword evidence="7" id="KW-1185">Reference proteome</keyword>
<comment type="caution">
    <text evidence="6">The sequence shown here is derived from an EMBL/GenBank/DDBJ whole genome shotgun (WGS) entry which is preliminary data.</text>
</comment>
<evidence type="ECO:0000259" key="5">
    <source>
        <dbReference type="PROSITE" id="PS50931"/>
    </source>
</evidence>
<evidence type="ECO:0000256" key="2">
    <source>
        <dbReference type="ARBA" id="ARBA00023015"/>
    </source>
</evidence>
<evidence type="ECO:0000256" key="3">
    <source>
        <dbReference type="ARBA" id="ARBA00023125"/>
    </source>
</evidence>
<evidence type="ECO:0000313" key="6">
    <source>
        <dbReference type="EMBL" id="NVN39557.1"/>
    </source>
</evidence>
<evidence type="ECO:0000313" key="7">
    <source>
        <dbReference type="Proteomes" id="UP000585665"/>
    </source>
</evidence>
<keyword evidence="4" id="KW-0804">Transcription</keyword>
<dbReference type="PROSITE" id="PS50931">
    <property type="entry name" value="HTH_LYSR"/>
    <property type="match status" value="1"/>
</dbReference>
<proteinExistence type="inferred from homology"/>
<dbReference type="InterPro" id="IPR058163">
    <property type="entry name" value="LysR-type_TF_proteobact-type"/>
</dbReference>